<evidence type="ECO:0008006" key="4">
    <source>
        <dbReference type="Google" id="ProtNLM"/>
    </source>
</evidence>
<keyword evidence="1" id="KW-0732">Signal</keyword>
<protein>
    <recommendedName>
        <fullName evidence="4">Cyanovirin-N domain-containing protein</fullName>
    </recommendedName>
</protein>
<dbReference type="AlphaFoldDB" id="A0A0P7B943"/>
<dbReference type="EMBL" id="LKCW01000036">
    <property type="protein sequence ID" value="KPM43241.1"/>
    <property type="molecule type" value="Genomic_DNA"/>
</dbReference>
<accession>A0A0P7B943</accession>
<proteinExistence type="predicted"/>
<comment type="caution">
    <text evidence="2">The sequence shown here is derived from an EMBL/GenBank/DDBJ whole genome shotgun (WGS) entry which is preliminary data.</text>
</comment>
<evidence type="ECO:0000313" key="3">
    <source>
        <dbReference type="Proteomes" id="UP000050424"/>
    </source>
</evidence>
<feature type="signal peptide" evidence="1">
    <location>
        <begin position="1"/>
        <end position="29"/>
    </location>
</feature>
<dbReference type="OrthoDB" id="5084295at2759"/>
<evidence type="ECO:0000256" key="1">
    <source>
        <dbReference type="SAM" id="SignalP"/>
    </source>
</evidence>
<reference evidence="2 3" key="1">
    <citation type="submission" date="2015-09" db="EMBL/GenBank/DDBJ databases">
        <title>Draft genome of a European isolate of the apple canker pathogen Neonectria ditissima.</title>
        <authorList>
            <person name="Gomez-Cortecero A."/>
            <person name="Harrison R.J."/>
            <person name="Armitage A.D."/>
        </authorList>
    </citation>
    <scope>NUCLEOTIDE SEQUENCE [LARGE SCALE GENOMIC DNA]</scope>
    <source>
        <strain evidence="2 3">R09/05</strain>
    </source>
</reference>
<keyword evidence="3" id="KW-1185">Reference proteome</keyword>
<organism evidence="2 3">
    <name type="scientific">Neonectria ditissima</name>
    <dbReference type="NCBI Taxonomy" id="78410"/>
    <lineage>
        <taxon>Eukaryota</taxon>
        <taxon>Fungi</taxon>
        <taxon>Dikarya</taxon>
        <taxon>Ascomycota</taxon>
        <taxon>Pezizomycotina</taxon>
        <taxon>Sordariomycetes</taxon>
        <taxon>Hypocreomycetidae</taxon>
        <taxon>Hypocreales</taxon>
        <taxon>Nectriaceae</taxon>
        <taxon>Neonectria</taxon>
    </lineage>
</organism>
<gene>
    <name evidence="2" type="ORF">AK830_g3349</name>
</gene>
<evidence type="ECO:0000313" key="2">
    <source>
        <dbReference type="EMBL" id="KPM43241.1"/>
    </source>
</evidence>
<sequence length="155" mass="17035">MFSSKLKMTGLLLALANLIVLASPKRILAIPVPVPNKIDLEERILFGWCREKKVTETCEDRHLDHGACSDDFNSLDIYLDDNIETVNVTGGRCVIWERNDCGGDHTGMIMGTDVVMENVCPGYPWPRKASSLKCCGGDANAMFCANPGNKPKCTD</sequence>
<dbReference type="Proteomes" id="UP000050424">
    <property type="component" value="Unassembled WGS sequence"/>
</dbReference>
<feature type="chain" id="PRO_5006135514" description="Cyanovirin-N domain-containing protein" evidence="1">
    <location>
        <begin position="30"/>
        <end position="155"/>
    </location>
</feature>
<name>A0A0P7B943_9HYPO</name>